<dbReference type="EMBL" id="AMGV01000023">
    <property type="protein sequence ID" value="KEF51502.1"/>
    <property type="molecule type" value="Genomic_DNA"/>
</dbReference>
<evidence type="ECO:0000259" key="1">
    <source>
        <dbReference type="Pfam" id="PF20255"/>
    </source>
</evidence>
<name>A0A072NVS6_9EURO</name>
<feature type="domain" description="DUF6606" evidence="1">
    <location>
        <begin position="10"/>
        <end position="278"/>
    </location>
</feature>
<dbReference type="InterPro" id="IPR046541">
    <property type="entry name" value="DUF6606"/>
</dbReference>
<gene>
    <name evidence="2" type="ORF">A1O9_12419</name>
</gene>
<dbReference type="VEuPathDB" id="FungiDB:A1O9_12419"/>
<dbReference type="OrthoDB" id="3182339at2759"/>
<dbReference type="Pfam" id="PF20255">
    <property type="entry name" value="DUF6606"/>
    <property type="match status" value="1"/>
</dbReference>
<dbReference type="GeneID" id="25287313"/>
<keyword evidence="3" id="KW-1185">Reference proteome</keyword>
<dbReference type="AlphaFoldDB" id="A0A072NVS6"/>
<accession>A0A072NVS6</accession>
<dbReference type="Proteomes" id="UP000027920">
    <property type="component" value="Unassembled WGS sequence"/>
</dbReference>
<evidence type="ECO:0000313" key="3">
    <source>
        <dbReference type="Proteomes" id="UP000027920"/>
    </source>
</evidence>
<proteinExistence type="predicted"/>
<sequence length="1143" mass="130966">MDCPRVANFIFEHLFLPPQLPEIDHEELGAGQLLKEVAAAACTFSRNVRTKKARFAWTHLARSIEQWIHIYNEGTPCCSTLTQFLERMQTHDVLMFHVKCQNATITATHRRTGVVFEYFEVSATNDAIMKSKDSLIRSFPSSAVLLPRDIFENKDFVKELATAIHQLSIEQLKMSMAQIKKAENELAEERQSPSPKFVGELLFGAYLRSYGKAGLRKSISKRIDDDVLSKGTGMPWRRSSLWLSIRVSLQLALVNFDWDGKDSPYNYKNFMLFLLATLSTGIMSTTPSPATLHILRVKLARRHAKLGDKTLSFVQDHVRRTLARIDAAIAVLWDQVVRRDNVTIPSVSMSQVHDQLALRKSREHLHMIWERSRKHFKYSISQDSPPVSTRIPLSASVLPTPGIFCKAGDVLTTLWVFEHWVEMNLGAWLKANTHSSSACFHLYSTMAAYYRLAITKYYRHPARTSYMWLTIFELWVAMDIVTTTLHSLLLEYPPEVPTNILESLVLDKKAALERLARVELHISLRCQKRNPMFPSLFSDPSQQCFAVNFYDQSDLMKNLRESIEDDARQARLDKQDEWLRKKKDFTQLMRDVASMECDEYTPNWVDSDGECWTGETRHDKKCRRCELEQHAKAMRIEKHEWPLPEDEVMCKAVVFELQTPGTLVFWRDATWFVVHTLGRNDKIGQECEQDVLSYSPLTKYARKKLRRITLGSSIKPMLKTHYFNGGLNIDDIFLRNGMAPRLKDTERRKVWTAEQNPRLSLRQYCDSQLPEGTPDHMVRQVNTTSHTHNSVLAMHSNLPPEMTPHQHVLFGSLRAGEKLQFINILAMVMSSEADINSTSTAILVSQAVSQVGKREPPHLSSCLRDSQLDLLNKTFCESLIFAIEARFYTIEANWKETTAAGVLLTISLKVLSLCPHASLHQRYLGFIRRIRQAALKWIRGLAEIHGNKRTTSAENGNINEVSRQLVNSSLLVRRTFDLEAEHQQSEFRHSSSIADYVEASLYLHGHKDLASSGDGSKRQNELLSDAYCARQWEHHLLLALQDDCTPISDAIKRFWPSASFTDSWQTVDDNDTSWIKNSTINKIVHYNLVSGSLLVSGRSLSRLPPSYTNDPLYRSIFTDLDLDIFASDEDDMEYMSCVRFQGH</sequence>
<comment type="caution">
    <text evidence="2">The sequence shown here is derived from an EMBL/GenBank/DDBJ whole genome shotgun (WGS) entry which is preliminary data.</text>
</comment>
<dbReference type="STRING" id="1182545.A0A072NVS6"/>
<dbReference type="RefSeq" id="XP_013254092.1">
    <property type="nucleotide sequence ID" value="XM_013398638.1"/>
</dbReference>
<organism evidence="2 3">
    <name type="scientific">Exophiala aquamarina CBS 119918</name>
    <dbReference type="NCBI Taxonomy" id="1182545"/>
    <lineage>
        <taxon>Eukaryota</taxon>
        <taxon>Fungi</taxon>
        <taxon>Dikarya</taxon>
        <taxon>Ascomycota</taxon>
        <taxon>Pezizomycotina</taxon>
        <taxon>Eurotiomycetes</taxon>
        <taxon>Chaetothyriomycetidae</taxon>
        <taxon>Chaetothyriales</taxon>
        <taxon>Herpotrichiellaceae</taxon>
        <taxon>Exophiala</taxon>
    </lineage>
</organism>
<dbReference type="HOGENOM" id="CLU_000211_0_0_1"/>
<protein>
    <recommendedName>
        <fullName evidence="1">DUF6606 domain-containing protein</fullName>
    </recommendedName>
</protein>
<reference evidence="2 3" key="1">
    <citation type="submission" date="2013-03" db="EMBL/GenBank/DDBJ databases">
        <title>The Genome Sequence of Exophiala aquamarina CBS 119918.</title>
        <authorList>
            <consortium name="The Broad Institute Genomics Platform"/>
            <person name="Cuomo C."/>
            <person name="de Hoog S."/>
            <person name="Gorbushina A."/>
            <person name="Walker B."/>
            <person name="Young S.K."/>
            <person name="Zeng Q."/>
            <person name="Gargeya S."/>
            <person name="Fitzgerald M."/>
            <person name="Haas B."/>
            <person name="Abouelleil A."/>
            <person name="Allen A.W."/>
            <person name="Alvarado L."/>
            <person name="Arachchi H.M."/>
            <person name="Berlin A.M."/>
            <person name="Chapman S.B."/>
            <person name="Gainer-Dewar J."/>
            <person name="Goldberg J."/>
            <person name="Griggs A."/>
            <person name="Gujja S."/>
            <person name="Hansen M."/>
            <person name="Howarth C."/>
            <person name="Imamovic A."/>
            <person name="Ireland A."/>
            <person name="Larimer J."/>
            <person name="McCowan C."/>
            <person name="Murphy C."/>
            <person name="Pearson M."/>
            <person name="Poon T.W."/>
            <person name="Priest M."/>
            <person name="Roberts A."/>
            <person name="Saif S."/>
            <person name="Shea T."/>
            <person name="Sisk P."/>
            <person name="Sykes S."/>
            <person name="Wortman J."/>
            <person name="Nusbaum C."/>
            <person name="Birren B."/>
        </authorList>
    </citation>
    <scope>NUCLEOTIDE SEQUENCE [LARGE SCALE GENOMIC DNA]</scope>
    <source>
        <strain evidence="2 3">CBS 119918</strain>
    </source>
</reference>
<evidence type="ECO:0000313" key="2">
    <source>
        <dbReference type="EMBL" id="KEF51502.1"/>
    </source>
</evidence>